<name>A0A0B6YDQ9_9EUPU</name>
<gene>
    <name evidence="4" type="primary">ORF22647</name>
</gene>
<sequence>DIPAIPKVPPESASTSSKSTTLNSYSSLLKLFFVGNNVLDWRELNKLGAFFPNLEFFLISETDLKSLEGSDDIPYCFPCLQTLGLNRTHLGSWDELQKLRLFPNLTDVRLNGVPFLEEFPEKFRRQHTVALLPNITLLNGSPIKETEREDSERAYIRLYMDKENKAKRYYELEKQHGKLDPLAKIILKPKLKVKLQIRVEGPNQELIKTEEMDIDVNQTIR</sequence>
<proteinExistence type="predicted"/>
<reference evidence="4" key="1">
    <citation type="submission" date="2014-12" db="EMBL/GenBank/DDBJ databases">
        <title>Insight into the proteome of Arion vulgaris.</title>
        <authorList>
            <person name="Aradska J."/>
            <person name="Bulat T."/>
            <person name="Smidak R."/>
            <person name="Sarate P."/>
            <person name="Gangsoo J."/>
            <person name="Sialana F."/>
            <person name="Bilban M."/>
            <person name="Lubec G."/>
        </authorList>
    </citation>
    <scope>NUCLEOTIDE SEQUENCE</scope>
    <source>
        <tissue evidence="4">Skin</tissue>
    </source>
</reference>
<dbReference type="SUPFAM" id="SSF52058">
    <property type="entry name" value="L domain-like"/>
    <property type="match status" value="1"/>
</dbReference>
<dbReference type="EMBL" id="HACG01007517">
    <property type="protein sequence ID" value="CEK54382.1"/>
    <property type="molecule type" value="Transcribed_RNA"/>
</dbReference>
<feature type="non-terminal residue" evidence="4">
    <location>
        <position position="221"/>
    </location>
</feature>
<evidence type="ECO:0000256" key="2">
    <source>
        <dbReference type="ARBA" id="ARBA00022737"/>
    </source>
</evidence>
<organism evidence="4">
    <name type="scientific">Arion vulgaris</name>
    <dbReference type="NCBI Taxonomy" id="1028688"/>
    <lineage>
        <taxon>Eukaryota</taxon>
        <taxon>Metazoa</taxon>
        <taxon>Spiralia</taxon>
        <taxon>Lophotrochozoa</taxon>
        <taxon>Mollusca</taxon>
        <taxon>Gastropoda</taxon>
        <taxon>Heterobranchia</taxon>
        <taxon>Euthyneura</taxon>
        <taxon>Panpulmonata</taxon>
        <taxon>Eupulmonata</taxon>
        <taxon>Stylommatophora</taxon>
        <taxon>Helicina</taxon>
        <taxon>Arionoidea</taxon>
        <taxon>Arionidae</taxon>
        <taxon>Arion</taxon>
    </lineage>
</organism>
<evidence type="ECO:0000256" key="1">
    <source>
        <dbReference type="ARBA" id="ARBA00022614"/>
    </source>
</evidence>
<dbReference type="AlphaFoldDB" id="A0A0B6YDQ9"/>
<dbReference type="PANTHER" id="PTHR18849:SF0">
    <property type="entry name" value="CILIA- AND FLAGELLA-ASSOCIATED PROTEIN 410-RELATED"/>
    <property type="match status" value="1"/>
</dbReference>
<dbReference type="PANTHER" id="PTHR18849">
    <property type="entry name" value="LEUCINE RICH REPEAT PROTEIN"/>
    <property type="match status" value="1"/>
</dbReference>
<dbReference type="Gene3D" id="3.80.10.10">
    <property type="entry name" value="Ribonuclease Inhibitor"/>
    <property type="match status" value="1"/>
</dbReference>
<evidence type="ECO:0000313" key="4">
    <source>
        <dbReference type="EMBL" id="CEK54382.1"/>
    </source>
</evidence>
<feature type="region of interest" description="Disordered" evidence="3">
    <location>
        <begin position="1"/>
        <end position="20"/>
    </location>
</feature>
<protein>
    <recommendedName>
        <fullName evidence="5">U2A'/phosphoprotein 32 family A C-terminal domain-containing protein</fullName>
    </recommendedName>
</protein>
<dbReference type="InterPro" id="IPR032675">
    <property type="entry name" value="LRR_dom_sf"/>
</dbReference>
<keyword evidence="2" id="KW-0677">Repeat</keyword>
<keyword evidence="1" id="KW-0433">Leucine-rich repeat</keyword>
<feature type="non-terminal residue" evidence="4">
    <location>
        <position position="1"/>
    </location>
</feature>
<evidence type="ECO:0008006" key="5">
    <source>
        <dbReference type="Google" id="ProtNLM"/>
    </source>
</evidence>
<evidence type="ECO:0000256" key="3">
    <source>
        <dbReference type="SAM" id="MobiDB-lite"/>
    </source>
</evidence>
<accession>A0A0B6YDQ9</accession>